<reference evidence="2" key="1">
    <citation type="journal article" date="2019" name="Sci. Rep.">
        <title>Draft genome of Tanacetum cinerariifolium, the natural source of mosquito coil.</title>
        <authorList>
            <person name="Yamashiro T."/>
            <person name="Shiraishi A."/>
            <person name="Satake H."/>
            <person name="Nakayama K."/>
        </authorList>
    </citation>
    <scope>NUCLEOTIDE SEQUENCE</scope>
</reference>
<dbReference type="AlphaFoldDB" id="A0A699S872"/>
<sequence>EDEEDPEENPVDYPANGGDIDDNDSSDDDDDDDDDDVEKDGEDDEEEEHLALIDPFFVPINDLIYL</sequence>
<feature type="region of interest" description="Disordered" evidence="1">
    <location>
        <begin position="1"/>
        <end position="53"/>
    </location>
</feature>
<gene>
    <name evidence="2" type="ORF">Tci_865642</name>
</gene>
<name>A0A699S872_TANCI</name>
<accession>A0A699S872</accession>
<organism evidence="2">
    <name type="scientific">Tanacetum cinerariifolium</name>
    <name type="common">Dalmatian daisy</name>
    <name type="synonym">Chrysanthemum cinerariifolium</name>
    <dbReference type="NCBI Taxonomy" id="118510"/>
    <lineage>
        <taxon>Eukaryota</taxon>
        <taxon>Viridiplantae</taxon>
        <taxon>Streptophyta</taxon>
        <taxon>Embryophyta</taxon>
        <taxon>Tracheophyta</taxon>
        <taxon>Spermatophyta</taxon>
        <taxon>Magnoliopsida</taxon>
        <taxon>eudicotyledons</taxon>
        <taxon>Gunneridae</taxon>
        <taxon>Pentapetalae</taxon>
        <taxon>asterids</taxon>
        <taxon>campanulids</taxon>
        <taxon>Asterales</taxon>
        <taxon>Asteraceae</taxon>
        <taxon>Asteroideae</taxon>
        <taxon>Anthemideae</taxon>
        <taxon>Anthemidinae</taxon>
        <taxon>Tanacetum</taxon>
    </lineage>
</organism>
<proteinExistence type="predicted"/>
<feature type="compositionally biased region" description="Acidic residues" evidence="1">
    <location>
        <begin position="19"/>
        <end position="48"/>
    </location>
</feature>
<protein>
    <submittedName>
        <fullName evidence="2">Uncharacterized protein</fullName>
    </submittedName>
</protein>
<evidence type="ECO:0000313" key="2">
    <source>
        <dbReference type="EMBL" id="GFC93672.1"/>
    </source>
</evidence>
<comment type="caution">
    <text evidence="2">The sequence shown here is derived from an EMBL/GenBank/DDBJ whole genome shotgun (WGS) entry which is preliminary data.</text>
</comment>
<dbReference type="EMBL" id="BKCJ011144708">
    <property type="protein sequence ID" value="GFC93672.1"/>
    <property type="molecule type" value="Genomic_DNA"/>
</dbReference>
<feature type="compositionally biased region" description="Acidic residues" evidence="1">
    <location>
        <begin position="1"/>
        <end position="10"/>
    </location>
</feature>
<feature type="non-terminal residue" evidence="2">
    <location>
        <position position="1"/>
    </location>
</feature>
<evidence type="ECO:0000256" key="1">
    <source>
        <dbReference type="SAM" id="MobiDB-lite"/>
    </source>
</evidence>